<dbReference type="Pfam" id="PF03929">
    <property type="entry name" value="PepSY_TM"/>
    <property type="match status" value="1"/>
</dbReference>
<protein>
    <submittedName>
        <fullName evidence="2">PepSY domain-containing protein</fullName>
    </submittedName>
</protein>
<name>A0ABS8PEJ2_9PSEU</name>
<dbReference type="InterPro" id="IPR005625">
    <property type="entry name" value="PepSY-ass_TM"/>
</dbReference>
<dbReference type="EMBL" id="JAJNDB010000005">
    <property type="protein sequence ID" value="MCD2196342.1"/>
    <property type="molecule type" value="Genomic_DNA"/>
</dbReference>
<reference evidence="2 3" key="1">
    <citation type="submission" date="2021-11" db="EMBL/GenBank/DDBJ databases">
        <title>Draft genome sequence of Actinomycetospora sp. SF1 isolated from the rhizosphere soil.</title>
        <authorList>
            <person name="Duangmal K."/>
            <person name="Chantavorakit T."/>
        </authorList>
    </citation>
    <scope>NUCLEOTIDE SEQUENCE [LARGE SCALE GENOMIC DNA]</scope>
    <source>
        <strain evidence="2 3">TBRC 5722</strain>
    </source>
</reference>
<evidence type="ECO:0000313" key="3">
    <source>
        <dbReference type="Proteomes" id="UP001199469"/>
    </source>
</evidence>
<feature type="transmembrane region" description="Helical" evidence="1">
    <location>
        <begin position="35"/>
        <end position="57"/>
    </location>
</feature>
<feature type="transmembrane region" description="Helical" evidence="1">
    <location>
        <begin position="175"/>
        <end position="195"/>
    </location>
</feature>
<keyword evidence="1" id="KW-0472">Membrane</keyword>
<comment type="caution">
    <text evidence="2">The sequence shown here is derived from an EMBL/GenBank/DDBJ whole genome shotgun (WGS) entry which is preliminary data.</text>
</comment>
<feature type="transmembrane region" description="Helical" evidence="1">
    <location>
        <begin position="416"/>
        <end position="444"/>
    </location>
</feature>
<keyword evidence="3" id="KW-1185">Reference proteome</keyword>
<sequence length="459" mass="48545">MTLDDRPGTTQAAAPSPPQSGTWDLLRPLILRIHFWAGLLVGPFLLVAALTGFAYTLTPTLQPLVYDHELTVPASAAQVPLADQIRIGEGAAAGAPLKAVRPGATPTDSTQVIFDPPSYPDSNYRTAFVDPHTGELRGVLDTYGGQQAMPLQAWIDQLHRNLHLGDPGRLYTELAASWLWVMVLGGLAMWIGLAWRRRRARAVLVPRVRGGRRARLLSWHAVVGLWAAVGLLVLSATGLTWSTYAGDNVTALRSALSWSTPAPSTKLPPAAVAPGTPAWTPEGFGTAAAVADRTGLVGPVEITPGKKPGQAYSVSQVRKAYPQRLDAIAVDAATGQVTDTVRFADWPLPAKLARWGIDIHMGTLFGLANQILLAALAAGLACIVVWGHVLWWRRGPGQRAGAAPRGGALRALPRRWLIGVAAVTVAVGIALPVLGASLVVFLLAETLLDTRIRGAAAGG</sequence>
<feature type="transmembrane region" description="Helical" evidence="1">
    <location>
        <begin position="216"/>
        <end position="239"/>
    </location>
</feature>
<keyword evidence="1" id="KW-0812">Transmembrane</keyword>
<dbReference type="PANTHER" id="PTHR34219">
    <property type="entry name" value="IRON-REGULATED INNER MEMBRANE PROTEIN-RELATED"/>
    <property type="match status" value="1"/>
</dbReference>
<dbReference type="RefSeq" id="WP_230738190.1">
    <property type="nucleotide sequence ID" value="NZ_JAJNDB010000005.1"/>
</dbReference>
<organism evidence="2 3">
    <name type="scientific">Actinomycetospora endophytica</name>
    <dbReference type="NCBI Taxonomy" id="2291215"/>
    <lineage>
        <taxon>Bacteria</taxon>
        <taxon>Bacillati</taxon>
        <taxon>Actinomycetota</taxon>
        <taxon>Actinomycetes</taxon>
        <taxon>Pseudonocardiales</taxon>
        <taxon>Pseudonocardiaceae</taxon>
        <taxon>Actinomycetospora</taxon>
    </lineage>
</organism>
<evidence type="ECO:0000313" key="2">
    <source>
        <dbReference type="EMBL" id="MCD2196342.1"/>
    </source>
</evidence>
<dbReference type="Proteomes" id="UP001199469">
    <property type="component" value="Unassembled WGS sequence"/>
</dbReference>
<dbReference type="PANTHER" id="PTHR34219:SF1">
    <property type="entry name" value="PEPSY DOMAIN-CONTAINING PROTEIN"/>
    <property type="match status" value="1"/>
</dbReference>
<proteinExistence type="predicted"/>
<evidence type="ECO:0000256" key="1">
    <source>
        <dbReference type="SAM" id="Phobius"/>
    </source>
</evidence>
<gene>
    <name evidence="2" type="ORF">LQ327_23490</name>
</gene>
<keyword evidence="1" id="KW-1133">Transmembrane helix</keyword>
<accession>A0ABS8PEJ2</accession>
<feature type="transmembrane region" description="Helical" evidence="1">
    <location>
        <begin position="371"/>
        <end position="392"/>
    </location>
</feature>